<feature type="transmembrane region" description="Helical" evidence="5">
    <location>
        <begin position="249"/>
        <end position="273"/>
    </location>
</feature>
<keyword evidence="7" id="KW-1185">Reference proteome</keyword>
<feature type="transmembrane region" description="Helical" evidence="5">
    <location>
        <begin position="391"/>
        <end position="409"/>
    </location>
</feature>
<dbReference type="InterPro" id="IPR049680">
    <property type="entry name" value="FLVCR1-2_SLC49-like"/>
</dbReference>
<dbReference type="SUPFAM" id="SSF103473">
    <property type="entry name" value="MFS general substrate transporter"/>
    <property type="match status" value="1"/>
</dbReference>
<feature type="transmembrane region" description="Helical" evidence="5">
    <location>
        <begin position="215"/>
        <end position="237"/>
    </location>
</feature>
<evidence type="ECO:0000256" key="3">
    <source>
        <dbReference type="ARBA" id="ARBA00022989"/>
    </source>
</evidence>
<feature type="transmembrane region" description="Helical" evidence="5">
    <location>
        <begin position="285"/>
        <end position="301"/>
    </location>
</feature>
<evidence type="ECO:0000313" key="6">
    <source>
        <dbReference type="EMBL" id="PIK62972.1"/>
    </source>
</evidence>
<dbReference type="Pfam" id="PF07690">
    <property type="entry name" value="MFS_1"/>
    <property type="match status" value="1"/>
</dbReference>
<dbReference type="Gene3D" id="1.20.1250.20">
    <property type="entry name" value="MFS general substrate transporter like domains"/>
    <property type="match status" value="2"/>
</dbReference>
<gene>
    <name evidence="6" type="ORF">BSL78_00099</name>
</gene>
<evidence type="ECO:0000313" key="7">
    <source>
        <dbReference type="Proteomes" id="UP000230750"/>
    </source>
</evidence>
<reference evidence="6 7" key="1">
    <citation type="journal article" date="2017" name="PLoS Biol.">
        <title>The sea cucumber genome provides insights into morphological evolution and visceral regeneration.</title>
        <authorList>
            <person name="Zhang X."/>
            <person name="Sun L."/>
            <person name="Yuan J."/>
            <person name="Sun Y."/>
            <person name="Gao Y."/>
            <person name="Zhang L."/>
            <person name="Li S."/>
            <person name="Dai H."/>
            <person name="Hamel J.F."/>
            <person name="Liu C."/>
            <person name="Yu Y."/>
            <person name="Liu S."/>
            <person name="Lin W."/>
            <person name="Guo K."/>
            <person name="Jin S."/>
            <person name="Xu P."/>
            <person name="Storey K.B."/>
            <person name="Huan P."/>
            <person name="Zhang T."/>
            <person name="Zhou Y."/>
            <person name="Zhang J."/>
            <person name="Lin C."/>
            <person name="Li X."/>
            <person name="Xing L."/>
            <person name="Huo D."/>
            <person name="Sun M."/>
            <person name="Wang L."/>
            <person name="Mercier A."/>
            <person name="Li F."/>
            <person name="Yang H."/>
            <person name="Xiang J."/>
        </authorList>
    </citation>
    <scope>NUCLEOTIDE SEQUENCE [LARGE SCALE GENOMIC DNA]</scope>
    <source>
        <strain evidence="6">Shaxun</strain>
        <tissue evidence="6">Muscle</tissue>
    </source>
</reference>
<dbReference type="InterPro" id="IPR011701">
    <property type="entry name" value="MFS"/>
</dbReference>
<dbReference type="GO" id="GO:0016020">
    <property type="term" value="C:membrane"/>
    <property type="evidence" value="ECO:0007669"/>
    <property type="project" value="UniProtKB-SubCell"/>
</dbReference>
<name>A0A2G8LRY5_STIJA</name>
<comment type="caution">
    <text evidence="6">The sequence shown here is derived from an EMBL/GenBank/DDBJ whole genome shotgun (WGS) entry which is preliminary data.</text>
</comment>
<dbReference type="Proteomes" id="UP000230750">
    <property type="component" value="Unassembled WGS sequence"/>
</dbReference>
<feature type="transmembrane region" description="Helical" evidence="5">
    <location>
        <begin position="93"/>
        <end position="114"/>
    </location>
</feature>
<dbReference type="PANTHER" id="PTHR10924:SF6">
    <property type="entry name" value="SOLUTE CARRIER FAMILY 49 MEMBER A3"/>
    <property type="match status" value="1"/>
</dbReference>
<evidence type="ECO:0000256" key="1">
    <source>
        <dbReference type="ARBA" id="ARBA00004141"/>
    </source>
</evidence>
<organism evidence="6 7">
    <name type="scientific">Stichopus japonicus</name>
    <name type="common">Sea cucumber</name>
    <dbReference type="NCBI Taxonomy" id="307972"/>
    <lineage>
        <taxon>Eukaryota</taxon>
        <taxon>Metazoa</taxon>
        <taxon>Echinodermata</taxon>
        <taxon>Eleutherozoa</taxon>
        <taxon>Echinozoa</taxon>
        <taxon>Holothuroidea</taxon>
        <taxon>Aspidochirotacea</taxon>
        <taxon>Aspidochirotida</taxon>
        <taxon>Stichopodidae</taxon>
        <taxon>Apostichopus</taxon>
    </lineage>
</organism>
<dbReference type="InterPro" id="IPR036259">
    <property type="entry name" value="MFS_trans_sf"/>
</dbReference>
<sequence length="445" mass="48034">MSSQQQPLLADSKGDNFNYNSVNSQDGVSRTPGIGTGALQYRPDPLRWYILMVLCVMNISNAMFVLGSWLNLIGLVVRYVSTLKFLVNYHDQLPVYVVFAGQTLTAIAQAFFLFAPTKLAAVWFPDNHRALANTIGSTSNPLGILVAFVASPMLVDTAKDIPVMLGWFIVPGAIGCFMASLCIYKGKPEIPPSASAAMDSEPFFTGIKKLFTNKAYVMLFISFGAGFALFSALSSLLSQIVCVKGYNDVFAGICGAAIIIAGFIGAMVAGLYVDSSKKFGLTAKVTFSMSVVFICAFYIASQQEDQSVLLAISTAGFGFFGFATLPISYELGVEATYPVAEGTSGGFLAMSGQIQGIVLVLVGQYLAVDISPEDEEIQVCSKDNSVKDLKYTALMFAVYSVVAAILYVFGVRTKYHRLLAEERDRVDGTLNYRSTENSVEPLPIL</sequence>
<evidence type="ECO:0000256" key="4">
    <source>
        <dbReference type="ARBA" id="ARBA00023136"/>
    </source>
</evidence>
<feature type="transmembrane region" description="Helical" evidence="5">
    <location>
        <begin position="135"/>
        <end position="155"/>
    </location>
</feature>
<dbReference type="EMBL" id="MRZV01000002">
    <property type="protein sequence ID" value="PIK62972.1"/>
    <property type="molecule type" value="Genomic_DNA"/>
</dbReference>
<comment type="subcellular location">
    <subcellularLocation>
        <location evidence="1">Membrane</location>
        <topology evidence="1">Multi-pass membrane protein</topology>
    </subcellularLocation>
</comment>
<dbReference type="AlphaFoldDB" id="A0A2G8LRY5"/>
<feature type="transmembrane region" description="Helical" evidence="5">
    <location>
        <begin position="48"/>
        <end position="73"/>
    </location>
</feature>
<feature type="transmembrane region" description="Helical" evidence="5">
    <location>
        <begin position="161"/>
        <end position="184"/>
    </location>
</feature>
<keyword evidence="3 5" id="KW-1133">Transmembrane helix</keyword>
<dbReference type="GO" id="GO:0022857">
    <property type="term" value="F:transmembrane transporter activity"/>
    <property type="evidence" value="ECO:0007669"/>
    <property type="project" value="InterPro"/>
</dbReference>
<dbReference type="PANTHER" id="PTHR10924">
    <property type="entry name" value="MAJOR FACILITATOR SUPERFAMILY PROTEIN-RELATED"/>
    <property type="match status" value="1"/>
</dbReference>
<evidence type="ECO:0000256" key="5">
    <source>
        <dbReference type="SAM" id="Phobius"/>
    </source>
</evidence>
<keyword evidence="2 5" id="KW-0812">Transmembrane</keyword>
<proteinExistence type="predicted"/>
<feature type="transmembrane region" description="Helical" evidence="5">
    <location>
        <begin position="307"/>
        <end position="327"/>
    </location>
</feature>
<accession>A0A2G8LRY5</accession>
<evidence type="ECO:0000256" key="2">
    <source>
        <dbReference type="ARBA" id="ARBA00022692"/>
    </source>
</evidence>
<dbReference type="STRING" id="307972.A0A2G8LRY5"/>
<protein>
    <submittedName>
        <fullName evidence="6">Putative major facilitator superfamily domain-containing protein 7</fullName>
    </submittedName>
</protein>
<dbReference type="OrthoDB" id="422206at2759"/>
<keyword evidence="4 5" id="KW-0472">Membrane</keyword>